<gene>
    <name evidence="1" type="ORF">HERILL_LOCUS9160</name>
</gene>
<evidence type="ECO:0000313" key="1">
    <source>
        <dbReference type="EMBL" id="CAD7086381.1"/>
    </source>
</evidence>
<dbReference type="Proteomes" id="UP000594454">
    <property type="component" value="Chromosome 3"/>
</dbReference>
<keyword evidence="2" id="KW-1185">Reference proteome</keyword>
<protein>
    <submittedName>
        <fullName evidence="1">Uncharacterized protein</fullName>
    </submittedName>
</protein>
<reference evidence="1 2" key="1">
    <citation type="submission" date="2020-11" db="EMBL/GenBank/DDBJ databases">
        <authorList>
            <person name="Wallbank WR R."/>
            <person name="Pardo Diaz C."/>
            <person name="Kozak K."/>
            <person name="Martin S."/>
            <person name="Jiggins C."/>
            <person name="Moest M."/>
            <person name="Warren A I."/>
            <person name="Generalovic N T."/>
            <person name="Byers J.R.P. K."/>
            <person name="Montejo-Kovacevich G."/>
            <person name="Yen C E."/>
        </authorList>
    </citation>
    <scope>NUCLEOTIDE SEQUENCE [LARGE SCALE GENOMIC DNA]</scope>
</reference>
<evidence type="ECO:0000313" key="2">
    <source>
        <dbReference type="Proteomes" id="UP000594454"/>
    </source>
</evidence>
<organism evidence="1 2">
    <name type="scientific">Hermetia illucens</name>
    <name type="common">Black soldier fly</name>
    <dbReference type="NCBI Taxonomy" id="343691"/>
    <lineage>
        <taxon>Eukaryota</taxon>
        <taxon>Metazoa</taxon>
        <taxon>Ecdysozoa</taxon>
        <taxon>Arthropoda</taxon>
        <taxon>Hexapoda</taxon>
        <taxon>Insecta</taxon>
        <taxon>Pterygota</taxon>
        <taxon>Neoptera</taxon>
        <taxon>Endopterygota</taxon>
        <taxon>Diptera</taxon>
        <taxon>Brachycera</taxon>
        <taxon>Stratiomyomorpha</taxon>
        <taxon>Stratiomyidae</taxon>
        <taxon>Hermetiinae</taxon>
        <taxon>Hermetia</taxon>
    </lineage>
</organism>
<dbReference type="InParanoid" id="A0A7R8USX5"/>
<dbReference type="AlphaFoldDB" id="A0A7R8USX5"/>
<name>A0A7R8USX5_HERIL</name>
<proteinExistence type="predicted"/>
<dbReference type="EMBL" id="LR899011">
    <property type="protein sequence ID" value="CAD7086381.1"/>
    <property type="molecule type" value="Genomic_DNA"/>
</dbReference>
<sequence length="79" mass="8825">MSLAARHRVASPRESWSCVRRKQGRTTLTGRKALPIDANGENCRGHVCHSKRRVFLVSLADWHVIELQCGGEAAVVMTR</sequence>
<accession>A0A7R8USX5</accession>